<dbReference type="Pfam" id="PF04909">
    <property type="entry name" value="Amidohydro_2"/>
    <property type="match status" value="1"/>
</dbReference>
<dbReference type="STRING" id="113226.A0A139I6W2"/>
<comment type="caution">
    <text evidence="5">The sequence shown here is derived from an EMBL/GenBank/DDBJ whole genome shotgun (WGS) entry which is preliminary data.</text>
</comment>
<evidence type="ECO:0000256" key="3">
    <source>
        <dbReference type="RuleBase" id="RU366045"/>
    </source>
</evidence>
<evidence type="ECO:0000256" key="2">
    <source>
        <dbReference type="ARBA" id="ARBA00023239"/>
    </source>
</evidence>
<dbReference type="GO" id="GO:0019748">
    <property type="term" value="P:secondary metabolic process"/>
    <property type="evidence" value="ECO:0007669"/>
    <property type="project" value="TreeGrafter"/>
</dbReference>
<dbReference type="GO" id="GO:0016831">
    <property type="term" value="F:carboxy-lyase activity"/>
    <property type="evidence" value="ECO:0007669"/>
    <property type="project" value="UniProtKB-KW"/>
</dbReference>
<proteinExistence type="inferred from homology"/>
<dbReference type="Proteomes" id="UP000073492">
    <property type="component" value="Unassembled WGS sequence"/>
</dbReference>
<evidence type="ECO:0000313" key="6">
    <source>
        <dbReference type="Proteomes" id="UP000073492"/>
    </source>
</evidence>
<keyword evidence="1 3" id="KW-0210">Decarboxylase</keyword>
<accession>A0A139I6W2</accession>
<dbReference type="Gene3D" id="3.20.20.140">
    <property type="entry name" value="Metal-dependent hydrolases"/>
    <property type="match status" value="1"/>
</dbReference>
<dbReference type="EMBL" id="LFZO01000258">
    <property type="protein sequence ID" value="KXT10490.1"/>
    <property type="molecule type" value="Genomic_DNA"/>
</dbReference>
<reference evidence="5 6" key="1">
    <citation type="submission" date="2015-07" db="EMBL/GenBank/DDBJ databases">
        <title>Comparative genomics of the Sigatoka disease complex on banana suggests a link between parallel evolutionary changes in Pseudocercospora fijiensis and Pseudocercospora eumusae and increased virulence on the banana host.</title>
        <authorList>
            <person name="Chang T.-C."/>
            <person name="Salvucci A."/>
            <person name="Crous P.W."/>
            <person name="Stergiopoulos I."/>
        </authorList>
    </citation>
    <scope>NUCLEOTIDE SEQUENCE [LARGE SCALE GENOMIC DNA]</scope>
    <source>
        <strain evidence="5 6">CBS 116634</strain>
    </source>
</reference>
<evidence type="ECO:0000256" key="1">
    <source>
        <dbReference type="ARBA" id="ARBA00022793"/>
    </source>
</evidence>
<protein>
    <recommendedName>
        <fullName evidence="4">Amidohydrolase-related domain-containing protein</fullName>
    </recommendedName>
</protein>
<feature type="domain" description="Amidohydrolase-related" evidence="4">
    <location>
        <begin position="76"/>
        <end position="332"/>
    </location>
</feature>
<organism evidence="5 6">
    <name type="scientific">Pseudocercospora musae</name>
    <dbReference type="NCBI Taxonomy" id="113226"/>
    <lineage>
        <taxon>Eukaryota</taxon>
        <taxon>Fungi</taxon>
        <taxon>Dikarya</taxon>
        <taxon>Ascomycota</taxon>
        <taxon>Pezizomycotina</taxon>
        <taxon>Dothideomycetes</taxon>
        <taxon>Dothideomycetidae</taxon>
        <taxon>Mycosphaerellales</taxon>
        <taxon>Mycosphaerellaceae</taxon>
        <taxon>Pseudocercospora</taxon>
    </lineage>
</organism>
<dbReference type="InterPro" id="IPR032466">
    <property type="entry name" value="Metal_Hydrolase"/>
</dbReference>
<sequence length="338" mass="38016">MSPPNKIITLEEHWCSQHIRTYYKTKGIPDPNDESGVVGLMTPVLQEWGPNRLKDLEDNNITTQIVSHVSNTIPIDSATCSLANDDMAQQISQNPKGRYKGFAILPMNEPQAAAAELRRCVNNLGLVGALIDDNTSGRFYDDPSFWPVFATAEELDVPMYIHPSPNNSTKSLLYDGNYPDAIAIALSQFGWGWHSSCAITFLRMFSSGFFDTYPNVKIVLGHMGEMLPFQFDRISSITSRFFPAVGVELKRGLREVWDTNVWVTTSGMFSLAPIACLVRMMKKERIMLSVDFPFTRNELGVKFLESLKADGMVSEEEWEGIAWRNAEKLLKLFVIDDA</sequence>
<evidence type="ECO:0000259" key="4">
    <source>
        <dbReference type="Pfam" id="PF04909"/>
    </source>
</evidence>
<dbReference type="PANTHER" id="PTHR21240:SF30">
    <property type="entry name" value="AMIDOHYDROLASE-RELATED DOMAIN-CONTAINING PROTEIN-RELATED"/>
    <property type="match status" value="1"/>
</dbReference>
<evidence type="ECO:0000313" key="5">
    <source>
        <dbReference type="EMBL" id="KXT10490.1"/>
    </source>
</evidence>
<dbReference type="OrthoDB" id="432010at2759"/>
<dbReference type="SUPFAM" id="SSF51556">
    <property type="entry name" value="Metallo-dependent hydrolases"/>
    <property type="match status" value="1"/>
</dbReference>
<dbReference type="GO" id="GO:0016787">
    <property type="term" value="F:hydrolase activity"/>
    <property type="evidence" value="ECO:0007669"/>
    <property type="project" value="InterPro"/>
</dbReference>
<dbReference type="GO" id="GO:0005829">
    <property type="term" value="C:cytosol"/>
    <property type="evidence" value="ECO:0007669"/>
    <property type="project" value="TreeGrafter"/>
</dbReference>
<dbReference type="AlphaFoldDB" id="A0A139I6W2"/>
<name>A0A139I6W2_9PEZI</name>
<dbReference type="InterPro" id="IPR006680">
    <property type="entry name" value="Amidohydro-rel"/>
</dbReference>
<dbReference type="PANTHER" id="PTHR21240">
    <property type="entry name" value="2-AMINO-3-CARBOXYLMUCONATE-6-SEMIALDEHYDE DECARBOXYLASE"/>
    <property type="match status" value="1"/>
</dbReference>
<dbReference type="InterPro" id="IPR032465">
    <property type="entry name" value="ACMSD"/>
</dbReference>
<gene>
    <name evidence="5" type="ORF">AC579_4263</name>
</gene>
<keyword evidence="2 3" id="KW-0456">Lyase</keyword>
<keyword evidence="6" id="KW-1185">Reference proteome</keyword>
<comment type="similarity">
    <text evidence="3">Belongs to the metallo-dependent hydrolases superfamily.</text>
</comment>